<keyword evidence="1" id="KW-0472">Membrane</keyword>
<gene>
    <name evidence="2" type="ORF">BEMITA_LOCUS13030</name>
</gene>
<sequence>METRVIKFNYLLLTLCYMFGFYYMIQGLLFYSGKFTLLKVPIIIQGILAKAFIIIGGNCILIISVGCHAMRGHLLFLALHAISSVIILTGLVAISVYLITQLLSLSDIIYTDMRLLINSYEMDPVNRHSMDVIQKEVILSRIFSTYVQIN</sequence>
<keyword evidence="3" id="KW-1185">Reference proteome</keyword>
<organism evidence="2 3">
    <name type="scientific">Bemisia tabaci</name>
    <name type="common">Sweetpotato whitefly</name>
    <name type="synonym">Aleurodes tabaci</name>
    <dbReference type="NCBI Taxonomy" id="7038"/>
    <lineage>
        <taxon>Eukaryota</taxon>
        <taxon>Metazoa</taxon>
        <taxon>Ecdysozoa</taxon>
        <taxon>Arthropoda</taxon>
        <taxon>Hexapoda</taxon>
        <taxon>Insecta</taxon>
        <taxon>Pterygota</taxon>
        <taxon>Neoptera</taxon>
        <taxon>Paraneoptera</taxon>
        <taxon>Hemiptera</taxon>
        <taxon>Sternorrhyncha</taxon>
        <taxon>Aleyrodoidea</taxon>
        <taxon>Aleyrodidae</taxon>
        <taxon>Aleyrodinae</taxon>
        <taxon>Bemisia</taxon>
    </lineage>
</organism>
<feature type="transmembrane region" description="Helical" evidence="1">
    <location>
        <begin position="74"/>
        <end position="99"/>
    </location>
</feature>
<evidence type="ECO:0000313" key="3">
    <source>
        <dbReference type="Proteomes" id="UP001152759"/>
    </source>
</evidence>
<feature type="transmembrane region" description="Helical" evidence="1">
    <location>
        <begin position="43"/>
        <end position="67"/>
    </location>
</feature>
<dbReference type="Proteomes" id="UP001152759">
    <property type="component" value="Chromosome 8"/>
</dbReference>
<proteinExistence type="predicted"/>
<protein>
    <submittedName>
        <fullName evidence="2">Uncharacterized protein</fullName>
    </submittedName>
</protein>
<keyword evidence="1" id="KW-1133">Transmembrane helix</keyword>
<evidence type="ECO:0000313" key="2">
    <source>
        <dbReference type="EMBL" id="CAH0394770.1"/>
    </source>
</evidence>
<dbReference type="AlphaFoldDB" id="A0A9P0AM59"/>
<name>A0A9P0AM59_BEMTA</name>
<dbReference type="EMBL" id="OU963869">
    <property type="protein sequence ID" value="CAH0394770.1"/>
    <property type="molecule type" value="Genomic_DNA"/>
</dbReference>
<accession>A0A9P0AM59</accession>
<keyword evidence="1" id="KW-0812">Transmembrane</keyword>
<evidence type="ECO:0000256" key="1">
    <source>
        <dbReference type="SAM" id="Phobius"/>
    </source>
</evidence>
<reference evidence="2" key="1">
    <citation type="submission" date="2021-12" db="EMBL/GenBank/DDBJ databases">
        <authorList>
            <person name="King R."/>
        </authorList>
    </citation>
    <scope>NUCLEOTIDE SEQUENCE</scope>
</reference>
<feature type="transmembrane region" description="Helical" evidence="1">
    <location>
        <begin position="12"/>
        <end position="31"/>
    </location>
</feature>